<accession>A0A445EJR5</accession>
<proteinExistence type="predicted"/>
<evidence type="ECO:0000313" key="2">
    <source>
        <dbReference type="Proteomes" id="UP000289738"/>
    </source>
</evidence>
<keyword evidence="2" id="KW-1185">Reference proteome</keyword>
<dbReference type="PANTHER" id="PTHR31973">
    <property type="entry name" value="POLYPROTEIN, PUTATIVE-RELATED"/>
    <property type="match status" value="1"/>
</dbReference>
<comment type="caution">
    <text evidence="1">The sequence shown here is derived from an EMBL/GenBank/DDBJ whole genome shotgun (WGS) entry which is preliminary data.</text>
</comment>
<gene>
    <name evidence="1" type="ORF">Ahy_A01g000184</name>
</gene>
<evidence type="ECO:0008006" key="3">
    <source>
        <dbReference type="Google" id="ProtNLM"/>
    </source>
</evidence>
<dbReference type="PANTHER" id="PTHR31973:SF195">
    <property type="entry name" value="MUDR FAMILY TRANSPOSASE"/>
    <property type="match status" value="1"/>
</dbReference>
<dbReference type="EMBL" id="SDMP01000001">
    <property type="protein sequence ID" value="RYR75621.1"/>
    <property type="molecule type" value="Genomic_DNA"/>
</dbReference>
<reference evidence="1 2" key="1">
    <citation type="submission" date="2019-01" db="EMBL/GenBank/DDBJ databases">
        <title>Sequencing of cultivated peanut Arachis hypogaea provides insights into genome evolution and oil improvement.</title>
        <authorList>
            <person name="Chen X."/>
        </authorList>
    </citation>
    <scope>NUCLEOTIDE SEQUENCE [LARGE SCALE GENOMIC DNA]</scope>
    <source>
        <strain evidence="2">cv. Fuhuasheng</strain>
        <tissue evidence="1">Leaves</tissue>
    </source>
</reference>
<organism evidence="1 2">
    <name type="scientific">Arachis hypogaea</name>
    <name type="common">Peanut</name>
    <dbReference type="NCBI Taxonomy" id="3818"/>
    <lineage>
        <taxon>Eukaryota</taxon>
        <taxon>Viridiplantae</taxon>
        <taxon>Streptophyta</taxon>
        <taxon>Embryophyta</taxon>
        <taxon>Tracheophyta</taxon>
        <taxon>Spermatophyta</taxon>
        <taxon>Magnoliopsida</taxon>
        <taxon>eudicotyledons</taxon>
        <taxon>Gunneridae</taxon>
        <taxon>Pentapetalae</taxon>
        <taxon>rosids</taxon>
        <taxon>fabids</taxon>
        <taxon>Fabales</taxon>
        <taxon>Fabaceae</taxon>
        <taxon>Papilionoideae</taxon>
        <taxon>50 kb inversion clade</taxon>
        <taxon>dalbergioids sensu lato</taxon>
        <taxon>Dalbergieae</taxon>
        <taxon>Pterocarpus clade</taxon>
        <taxon>Arachis</taxon>
    </lineage>
</organism>
<protein>
    <recommendedName>
        <fullName evidence="3">Transposase MuDR plant domain-containing protein</fullName>
    </recommendedName>
</protein>
<dbReference type="AlphaFoldDB" id="A0A445EJR5"/>
<evidence type="ECO:0000313" key="1">
    <source>
        <dbReference type="EMBL" id="RYR75621.1"/>
    </source>
</evidence>
<name>A0A445EJR5_ARAHY</name>
<dbReference type="Proteomes" id="UP000289738">
    <property type="component" value="Chromosome A01"/>
</dbReference>
<sequence>MDNRVLLKVYYFVFSGFVQFQTKYVTDDASMQEMFSMYIESRALELYIEFEQLKADQNIEREDYNSDSEEELERNYEVIGPDGNEDQGDDTMAPNATDVVNALANEHPFEEPSFMRVLDLEAMYAPEFLECMNAEISIVTDGEFVVGMKFSFREAVIMAMKDYTIRRGVDYRMYESESLTFIAKCTQYGSGCDGLIRVSMIIRKATISQDHSKLDSNIIAEVIKPRSSITPSAIEKHDWLSKSWKASYETLPIWFEDMCHKEPSAVVHFETMPAYQYDDLVTDIRVLHRVFWSYYPCIRAFRHCKPVVQVDEIHLYRKYKSCLLVAVLQDGNNNIRERTYDAWHFFLNNLQQHVVTWDGVGLIFDRHKFINAVVACSNGAWSPPRAFHMFCIRHIESNFFRKFKAPYLQKLVVNIGYSKTVREYNCVTSIYENGARLTLTS</sequence>